<evidence type="ECO:0000256" key="1">
    <source>
        <dbReference type="SAM" id="Phobius"/>
    </source>
</evidence>
<feature type="transmembrane region" description="Helical" evidence="1">
    <location>
        <begin position="317"/>
        <end position="336"/>
    </location>
</feature>
<feature type="transmembrane region" description="Helical" evidence="1">
    <location>
        <begin position="262"/>
        <end position="285"/>
    </location>
</feature>
<sequence length="479" mass="51392">MSSTFVRVSVLHDDQQLDVSLPVNRPVIDYIDDVISLLTEAPKDNEPNRTLKNTHIWVMSSPTRGIIEPYLTLADREIVDGERLYLTRRHEAAHSPFVDDALAEVRSTIGDAQWRWFEKMRAGGLIACTLVLLSLLAVGASLTLLTTPAESLSTLVTGRFGVSAAIIGFVSLFAFGLAIWRPQQWLRWAGMWLPVAVAVISAPFLIATPVWWCVAILAAAIPATAVAGRKQPVGAVAGITALVIGAIVLSAVALGLHFSLNLIAIAAWSAWLPVLLLLLAPTAALKATGLATILRRNDAGDQVSRDDIRAKALRSEAISRGIVWSAIGIAVGILVILSVSGFWQHGTIAALLSVVLLLRTNGFADARVIVPLLFSGVLGFALTVGAVVSWAQAGWVGRRGLHPWWLPGSDSSWLTWFCAAAVIITAAIIMIVAQFRAPDDLAEAKLAKVISTIDVLMCLAVIPVILAAQGVFVYYWATF</sequence>
<dbReference type="Gene3D" id="3.10.20.90">
    <property type="entry name" value="Phosphatidylinositol 3-kinase Catalytic Subunit, Chain A, domain 1"/>
    <property type="match status" value="1"/>
</dbReference>
<feature type="transmembrane region" description="Helical" evidence="1">
    <location>
        <begin position="455"/>
        <end position="477"/>
    </location>
</feature>
<accession>A0A0G3GYN1</accession>
<gene>
    <name evidence="3" type="ORF">CMUST_09750</name>
</gene>
<evidence type="ECO:0000313" key="3">
    <source>
        <dbReference type="EMBL" id="AKK06266.1"/>
    </source>
</evidence>
<feature type="transmembrane region" description="Helical" evidence="1">
    <location>
        <begin position="209"/>
        <end position="228"/>
    </location>
</feature>
<name>A0A0G3GYN1_9CORY</name>
<dbReference type="KEGG" id="cmv:CMUST_09750"/>
<dbReference type="PATRIC" id="fig|571915.4.peg.2067"/>
<evidence type="ECO:0000259" key="2">
    <source>
        <dbReference type="Pfam" id="PF19053"/>
    </source>
</evidence>
<dbReference type="Pfam" id="PF19053">
    <property type="entry name" value="EccD"/>
    <property type="match status" value="1"/>
</dbReference>
<dbReference type="Pfam" id="PF08817">
    <property type="entry name" value="YukD"/>
    <property type="match status" value="1"/>
</dbReference>
<feature type="transmembrane region" description="Helical" evidence="1">
    <location>
        <begin position="122"/>
        <end position="145"/>
    </location>
</feature>
<reference evidence="4" key="2">
    <citation type="submission" date="2015-05" db="EMBL/GenBank/DDBJ databases">
        <title>Complete genome sequence of Corynebacterium mustelae DSM 45274, isolated from various tissues of a male ferret with lethal sepsis.</title>
        <authorList>
            <person name="Ruckert C."/>
            <person name="Albersmeier A."/>
            <person name="Winkler A."/>
            <person name="Tauch A."/>
        </authorList>
    </citation>
    <scope>NUCLEOTIDE SEQUENCE [LARGE SCALE GENOMIC DNA]</scope>
    <source>
        <strain evidence="4">DSM 45274</strain>
    </source>
</reference>
<dbReference type="RefSeq" id="WP_047262324.1">
    <property type="nucleotide sequence ID" value="NZ_CP011542.1"/>
</dbReference>
<keyword evidence="1" id="KW-1133">Transmembrane helix</keyword>
<dbReference type="Proteomes" id="UP000035199">
    <property type="component" value="Chromosome"/>
</dbReference>
<feature type="transmembrane region" description="Helical" evidence="1">
    <location>
        <begin position="413"/>
        <end position="435"/>
    </location>
</feature>
<keyword evidence="1" id="KW-0812">Transmembrane</keyword>
<dbReference type="OrthoDB" id="4403499at2"/>
<dbReference type="EMBL" id="CP011542">
    <property type="protein sequence ID" value="AKK06266.1"/>
    <property type="molecule type" value="Genomic_DNA"/>
</dbReference>
<dbReference type="InterPro" id="IPR024962">
    <property type="entry name" value="YukD-like"/>
</dbReference>
<feature type="domain" description="EccD-like transmembrane" evidence="2">
    <location>
        <begin position="133"/>
        <end position="474"/>
    </location>
</feature>
<reference evidence="3 4" key="1">
    <citation type="journal article" date="2015" name="Genome Announc.">
        <title>Complete Genome Sequence of the Type Strain Corynebacterium mustelae DSM 45274, Isolated from Various Tissues of a Male Ferret with Lethal Sepsis.</title>
        <authorList>
            <person name="Ruckert C."/>
            <person name="Eimer J."/>
            <person name="Winkler A."/>
            <person name="Tauch A."/>
        </authorList>
    </citation>
    <scope>NUCLEOTIDE SEQUENCE [LARGE SCALE GENOMIC DNA]</scope>
    <source>
        <strain evidence="3 4">DSM 45274</strain>
    </source>
</reference>
<feature type="transmembrane region" description="Helical" evidence="1">
    <location>
        <begin position="185"/>
        <end position="203"/>
    </location>
</feature>
<keyword evidence="1" id="KW-0472">Membrane</keyword>
<evidence type="ECO:0000313" key="4">
    <source>
        <dbReference type="Proteomes" id="UP000035199"/>
    </source>
</evidence>
<dbReference type="STRING" id="571915.CMUST_09750"/>
<protein>
    <submittedName>
        <fullName evidence="3">WXG100 protein secretion system (Wss)</fullName>
    </submittedName>
</protein>
<feature type="transmembrane region" description="Helical" evidence="1">
    <location>
        <begin position="342"/>
        <end position="358"/>
    </location>
</feature>
<feature type="transmembrane region" description="Helical" evidence="1">
    <location>
        <begin position="370"/>
        <end position="393"/>
    </location>
</feature>
<proteinExistence type="predicted"/>
<keyword evidence="4" id="KW-1185">Reference proteome</keyword>
<dbReference type="AlphaFoldDB" id="A0A0G3GYN1"/>
<organism evidence="3 4">
    <name type="scientific">Corynebacterium mustelae</name>
    <dbReference type="NCBI Taxonomy" id="571915"/>
    <lineage>
        <taxon>Bacteria</taxon>
        <taxon>Bacillati</taxon>
        <taxon>Actinomycetota</taxon>
        <taxon>Actinomycetes</taxon>
        <taxon>Mycobacteriales</taxon>
        <taxon>Corynebacteriaceae</taxon>
        <taxon>Corynebacterium</taxon>
    </lineage>
</organism>
<feature type="transmembrane region" description="Helical" evidence="1">
    <location>
        <begin position="160"/>
        <end position="180"/>
    </location>
</feature>
<feature type="transmembrane region" description="Helical" evidence="1">
    <location>
        <begin position="235"/>
        <end position="256"/>
    </location>
</feature>
<dbReference type="InterPro" id="IPR044049">
    <property type="entry name" value="EccD_transm"/>
</dbReference>